<keyword evidence="5" id="KW-0677">Repeat</keyword>
<accession>A0AAD5U412</accession>
<feature type="domain" description="ABC transporter" evidence="11">
    <location>
        <begin position="453"/>
        <end position="694"/>
    </location>
</feature>
<dbReference type="PROSITE" id="PS50929">
    <property type="entry name" value="ABC_TM1F"/>
    <property type="match status" value="2"/>
</dbReference>
<feature type="transmembrane region" description="Helical" evidence="10">
    <location>
        <begin position="150"/>
        <end position="176"/>
    </location>
</feature>
<organism evidence="13 14">
    <name type="scientific">Clydaea vesicula</name>
    <dbReference type="NCBI Taxonomy" id="447962"/>
    <lineage>
        <taxon>Eukaryota</taxon>
        <taxon>Fungi</taxon>
        <taxon>Fungi incertae sedis</taxon>
        <taxon>Chytridiomycota</taxon>
        <taxon>Chytridiomycota incertae sedis</taxon>
        <taxon>Chytridiomycetes</taxon>
        <taxon>Lobulomycetales</taxon>
        <taxon>Lobulomycetaceae</taxon>
        <taxon>Clydaea</taxon>
    </lineage>
</organism>
<keyword evidence="6" id="KW-0547">Nucleotide-binding</keyword>
<dbReference type="InterPro" id="IPR050173">
    <property type="entry name" value="ABC_transporter_C-like"/>
</dbReference>
<dbReference type="InterPro" id="IPR003439">
    <property type="entry name" value="ABC_transporter-like_ATP-bd"/>
</dbReference>
<comment type="similarity">
    <text evidence="2">Belongs to the ABC transporter superfamily. ABCC family. Conjugate transporter (TC 3.A.1.208) subfamily.</text>
</comment>
<dbReference type="CDD" id="cd18580">
    <property type="entry name" value="ABC_6TM_ABCC_D2"/>
    <property type="match status" value="1"/>
</dbReference>
<gene>
    <name evidence="13" type="primary">ABCC4_1</name>
    <name evidence="13" type="ORF">HK099_002942</name>
</gene>
<feature type="domain" description="ABC transporter" evidence="11">
    <location>
        <begin position="1084"/>
        <end position="1316"/>
    </location>
</feature>
<dbReference type="GO" id="GO:0016887">
    <property type="term" value="F:ATP hydrolysis activity"/>
    <property type="evidence" value="ECO:0007669"/>
    <property type="project" value="InterPro"/>
</dbReference>
<evidence type="ECO:0000313" key="13">
    <source>
        <dbReference type="EMBL" id="KAJ3221938.1"/>
    </source>
</evidence>
<feature type="domain" description="ABC transmembrane type-1" evidence="12">
    <location>
        <begin position="765"/>
        <end position="1046"/>
    </location>
</feature>
<feature type="transmembrane region" description="Helical" evidence="10">
    <location>
        <begin position="762"/>
        <end position="788"/>
    </location>
</feature>
<dbReference type="GO" id="GO:0016020">
    <property type="term" value="C:membrane"/>
    <property type="evidence" value="ECO:0007669"/>
    <property type="project" value="UniProtKB-SubCell"/>
</dbReference>
<evidence type="ECO:0000256" key="8">
    <source>
        <dbReference type="ARBA" id="ARBA00022989"/>
    </source>
</evidence>
<dbReference type="PANTHER" id="PTHR24223:SF456">
    <property type="entry name" value="MULTIDRUG RESISTANCE-ASSOCIATED PROTEIN LETHAL(2)03659"/>
    <property type="match status" value="1"/>
</dbReference>
<dbReference type="GO" id="GO:0005524">
    <property type="term" value="F:ATP binding"/>
    <property type="evidence" value="ECO:0007669"/>
    <property type="project" value="UniProtKB-KW"/>
</dbReference>
<feature type="transmembrane region" description="Helical" evidence="10">
    <location>
        <begin position="800"/>
        <end position="828"/>
    </location>
</feature>
<dbReference type="InterPro" id="IPR011527">
    <property type="entry name" value="ABC1_TM_dom"/>
</dbReference>
<feature type="transmembrane region" description="Helical" evidence="10">
    <location>
        <begin position="223"/>
        <end position="244"/>
    </location>
</feature>
<dbReference type="SUPFAM" id="SSF90123">
    <property type="entry name" value="ABC transporter transmembrane region"/>
    <property type="match status" value="2"/>
</dbReference>
<dbReference type="Gene3D" id="1.20.1560.10">
    <property type="entry name" value="ABC transporter type 1, transmembrane domain"/>
    <property type="match status" value="2"/>
</dbReference>
<comment type="subcellular location">
    <subcellularLocation>
        <location evidence="1">Membrane</location>
        <topology evidence="1">Multi-pass membrane protein</topology>
    </subcellularLocation>
</comment>
<feature type="transmembrane region" description="Helical" evidence="10">
    <location>
        <begin position="337"/>
        <end position="357"/>
    </location>
</feature>
<evidence type="ECO:0000256" key="4">
    <source>
        <dbReference type="ARBA" id="ARBA00022692"/>
    </source>
</evidence>
<evidence type="ECO:0000256" key="5">
    <source>
        <dbReference type="ARBA" id="ARBA00022737"/>
    </source>
</evidence>
<evidence type="ECO:0000259" key="12">
    <source>
        <dbReference type="PROSITE" id="PS50929"/>
    </source>
</evidence>
<keyword evidence="3" id="KW-0813">Transport</keyword>
<evidence type="ECO:0000259" key="11">
    <source>
        <dbReference type="PROSITE" id="PS50893"/>
    </source>
</evidence>
<feature type="domain" description="ABC transmembrane type-1" evidence="12">
    <location>
        <begin position="114"/>
        <end position="392"/>
    </location>
</feature>
<dbReference type="EMBL" id="JADGJW010000200">
    <property type="protein sequence ID" value="KAJ3221938.1"/>
    <property type="molecule type" value="Genomic_DNA"/>
</dbReference>
<dbReference type="FunFam" id="3.40.50.300:FF:000973">
    <property type="entry name" value="Multidrug resistance-associated protein 4"/>
    <property type="match status" value="1"/>
</dbReference>
<protein>
    <submittedName>
        <fullName evidence="13">Multidrug resistance-associated protein 4</fullName>
    </submittedName>
</protein>
<evidence type="ECO:0000256" key="6">
    <source>
        <dbReference type="ARBA" id="ARBA00022741"/>
    </source>
</evidence>
<evidence type="ECO:0000256" key="9">
    <source>
        <dbReference type="ARBA" id="ARBA00023136"/>
    </source>
</evidence>
<dbReference type="Proteomes" id="UP001211065">
    <property type="component" value="Unassembled WGS sequence"/>
</dbReference>
<keyword evidence="9 10" id="KW-0472">Membrane</keyword>
<keyword evidence="7" id="KW-0067">ATP-binding</keyword>
<evidence type="ECO:0000256" key="1">
    <source>
        <dbReference type="ARBA" id="ARBA00004141"/>
    </source>
</evidence>
<evidence type="ECO:0000256" key="2">
    <source>
        <dbReference type="ARBA" id="ARBA00009726"/>
    </source>
</evidence>
<evidence type="ECO:0000256" key="7">
    <source>
        <dbReference type="ARBA" id="ARBA00022840"/>
    </source>
</evidence>
<dbReference type="InterPro" id="IPR044746">
    <property type="entry name" value="ABCC_6TM_D1"/>
</dbReference>
<evidence type="ECO:0000256" key="3">
    <source>
        <dbReference type="ARBA" id="ARBA00022448"/>
    </source>
</evidence>
<dbReference type="CDD" id="cd03244">
    <property type="entry name" value="ABCC_MRP_domain2"/>
    <property type="match status" value="1"/>
</dbReference>
<dbReference type="Pfam" id="PF00005">
    <property type="entry name" value="ABC_tran"/>
    <property type="match status" value="2"/>
</dbReference>
<feature type="transmembrane region" description="Helical" evidence="10">
    <location>
        <begin position="993"/>
        <end position="1012"/>
    </location>
</feature>
<sequence length="1338" mass="150538">MNKKKSDKAIQEIDLKKEEDESQFFKKQKYKAKKREDFTKASQFSFQYLNDLLKNGLKTKLDIDSFPEIDSFNMSNKLSGGIMKSWIKQKSDNKRKPSLLKAFLKVFGSDFYKASVCLLLETLLRIGQALIITLFLNFFSHPYNGSETTYAIGLGMALIITQVVIVTVHNVGFYILSKLGMQVRVSIIATIYEKLLSLNVSNTSSTGLIVNLMSNDVQRFEELCQVLCYLFIGPIELLLSVYFIYAQISYAAFVAVGLLFLLLPIQSFFSRIFTKLRGILVKFQDERVSSLSDMFSGIMIVKLYTWELPFCKQIQASREDEVRYLKKSAFAKSLNEAIFHSSSTLIASITFLSFFFLNGSLSPAQVFSTLTLLSNIRLSMTRFFPRCIQLGSECLISLRRIEDFLLLDDQTEKTVLISESTSTEKKIVQDLDEASDSNTESTFCNLKNASFNWKLNSFGKTVDEEDTIEILHNININIKSGNLYGVCGPVGCGKSSFAAALLGEMECKSGSFFRRKSIGNRKLKIAYSSQSAWIFSGSIRDNICYGSEFNQKWFDEVIKACAMEKDVYHFPDGVNTIVGGRGVTLSGGQRARIALARSVYSDADLYVLDDPLSAVDTKVGRHIFESCIQKLLMNVKYEGNYRRSPAAVVLITHQLQYIQLCDKVLVLNEGNVEAVGTFNQVIATSDKESSFTKKMKEFLDTEVEPEEPLLEDKSVDQITIASTLAASDDAIGRSELTIEDSSVGHVSLSTYLSFLTSGSSTILALLLLLYLVFGQFTVVFSSYWLSVWTNQNKVQQEQNYFYNVFILSGMVVLCLFINFTGAAAFFAVCLNSSKLMFDKMLSSVTRSPMDFFHQNPHGRLMNRFSKDINIVDEILPACFFDTLQLFLVLLGIFVMTAVIIPAILIIFPFLAGSLFYVRKYYINTSRQLRRYEAITRSPIYSEVPATLEGLSTIRAFATQKKSLFNFHKLLDYNTTMNFTFICITKWLSVRMDAVATLFLVVVVFSSILLKIYSNLSPGFCGLILTYSMQLVGLIQFAVRQSTEVENYMISAERVMEYTILPSEAAEVTELKPPENWPTQGNIRVHDYNLKYKGSDRKILDNISVDIAPGEKIGIVGRTGAGKSSFLQGLFRIVEPESGYIEIDDINTSLLGLKDLRSKISIIPQEPFCFKGTIRFNLDPFAVYSDEEIWKALDSVELKRAIEALPNKMESSVSEGGSNFSVGERQLICLARAILRNSRLIVMDEATSSIDLHTDSLIQNAIRTEFKHSTVLTIAHRLNTVIDYDKIIVLDYGKLVEFGSPAELLSKDSSSSDAWFKKMVEEMGEDAANTLIKIAFEKS</sequence>
<keyword evidence="8 10" id="KW-1133">Transmembrane helix</keyword>
<dbReference type="FunFam" id="3.40.50.300:FF:000163">
    <property type="entry name" value="Multidrug resistance-associated protein member 4"/>
    <property type="match status" value="1"/>
</dbReference>
<feature type="transmembrane region" description="Helical" evidence="10">
    <location>
        <begin position="111"/>
        <end position="138"/>
    </location>
</feature>
<dbReference type="PROSITE" id="PS00211">
    <property type="entry name" value="ABC_TRANSPORTER_1"/>
    <property type="match status" value="2"/>
</dbReference>
<dbReference type="SMART" id="SM00382">
    <property type="entry name" value="AAA"/>
    <property type="match status" value="2"/>
</dbReference>
<dbReference type="Pfam" id="PF00664">
    <property type="entry name" value="ABC_membrane"/>
    <property type="match status" value="2"/>
</dbReference>
<keyword evidence="4 10" id="KW-0812">Transmembrane</keyword>
<proteinExistence type="inferred from homology"/>
<comment type="caution">
    <text evidence="13">The sequence shown here is derived from an EMBL/GenBank/DDBJ whole genome shotgun (WGS) entry which is preliminary data.</text>
</comment>
<evidence type="ECO:0000313" key="14">
    <source>
        <dbReference type="Proteomes" id="UP001211065"/>
    </source>
</evidence>
<reference evidence="13" key="1">
    <citation type="submission" date="2020-05" db="EMBL/GenBank/DDBJ databases">
        <title>Phylogenomic resolution of chytrid fungi.</title>
        <authorList>
            <person name="Stajich J.E."/>
            <person name="Amses K."/>
            <person name="Simmons R."/>
            <person name="Seto K."/>
            <person name="Myers J."/>
            <person name="Bonds A."/>
            <person name="Quandt C.A."/>
            <person name="Barry K."/>
            <person name="Liu P."/>
            <person name="Grigoriev I."/>
            <person name="Longcore J.E."/>
            <person name="James T.Y."/>
        </authorList>
    </citation>
    <scope>NUCLEOTIDE SEQUENCE</scope>
    <source>
        <strain evidence="13">JEL0476</strain>
    </source>
</reference>
<dbReference type="InterPro" id="IPR027417">
    <property type="entry name" value="P-loop_NTPase"/>
</dbReference>
<dbReference type="InterPro" id="IPR036640">
    <property type="entry name" value="ABC1_TM_sf"/>
</dbReference>
<dbReference type="PANTHER" id="PTHR24223">
    <property type="entry name" value="ATP-BINDING CASSETTE SUB-FAMILY C"/>
    <property type="match status" value="1"/>
</dbReference>
<keyword evidence="14" id="KW-1185">Reference proteome</keyword>
<dbReference type="Gene3D" id="3.40.50.300">
    <property type="entry name" value="P-loop containing nucleotide triphosphate hydrolases"/>
    <property type="match status" value="2"/>
</dbReference>
<dbReference type="CDD" id="cd18579">
    <property type="entry name" value="ABC_6TM_ABCC_D1"/>
    <property type="match status" value="1"/>
</dbReference>
<dbReference type="InterPro" id="IPR003593">
    <property type="entry name" value="AAA+_ATPase"/>
</dbReference>
<dbReference type="FunFam" id="1.20.1560.10:FF:000010">
    <property type="entry name" value="Multidrug resistance-associated ABC transporter"/>
    <property type="match status" value="1"/>
</dbReference>
<feature type="transmembrane region" description="Helical" evidence="10">
    <location>
        <begin position="250"/>
        <end position="269"/>
    </location>
</feature>
<dbReference type="InterPro" id="IPR044726">
    <property type="entry name" value="ABCC_6TM_D2"/>
</dbReference>
<evidence type="ECO:0000256" key="10">
    <source>
        <dbReference type="SAM" id="Phobius"/>
    </source>
</evidence>
<dbReference type="CDD" id="cd03250">
    <property type="entry name" value="ABCC_MRP_domain1"/>
    <property type="match status" value="1"/>
</dbReference>
<dbReference type="SUPFAM" id="SSF52540">
    <property type="entry name" value="P-loop containing nucleoside triphosphate hydrolases"/>
    <property type="match status" value="2"/>
</dbReference>
<feature type="transmembrane region" description="Helical" evidence="10">
    <location>
        <begin position="885"/>
        <end position="917"/>
    </location>
</feature>
<dbReference type="GO" id="GO:0140359">
    <property type="term" value="F:ABC-type transporter activity"/>
    <property type="evidence" value="ECO:0007669"/>
    <property type="project" value="InterPro"/>
</dbReference>
<name>A0AAD5U412_9FUNG</name>
<dbReference type="InterPro" id="IPR017871">
    <property type="entry name" value="ABC_transporter-like_CS"/>
</dbReference>
<dbReference type="PROSITE" id="PS50893">
    <property type="entry name" value="ABC_TRANSPORTER_2"/>
    <property type="match status" value="2"/>
</dbReference>